<keyword evidence="1" id="KW-0812">Transmembrane</keyword>
<name>A0A9W7IN45_HIBTR</name>
<keyword evidence="3" id="KW-1185">Reference proteome</keyword>
<evidence type="ECO:0000256" key="1">
    <source>
        <dbReference type="SAM" id="Phobius"/>
    </source>
</evidence>
<dbReference type="AlphaFoldDB" id="A0A9W7IN45"/>
<keyword evidence="1" id="KW-0472">Membrane</keyword>
<protein>
    <submittedName>
        <fullName evidence="2">Uncharacterized protein</fullName>
    </submittedName>
</protein>
<dbReference type="Proteomes" id="UP001165190">
    <property type="component" value="Unassembled WGS sequence"/>
</dbReference>
<feature type="transmembrane region" description="Helical" evidence="1">
    <location>
        <begin position="35"/>
        <end position="55"/>
    </location>
</feature>
<dbReference type="EMBL" id="BSYR01000034">
    <property type="protein sequence ID" value="GMI99129.1"/>
    <property type="molecule type" value="Genomic_DNA"/>
</dbReference>
<evidence type="ECO:0000313" key="3">
    <source>
        <dbReference type="Proteomes" id="UP001165190"/>
    </source>
</evidence>
<accession>A0A9W7IN45</accession>
<keyword evidence="1" id="KW-1133">Transmembrane helix</keyword>
<sequence>MFAVDPRQQSFLTVDPRQRSFLKNINRTSKPKATLVSFVVIFLLFFSDLSWLITFKTHQLKKMARLVLLSARIA</sequence>
<evidence type="ECO:0000313" key="2">
    <source>
        <dbReference type="EMBL" id="GMI99129.1"/>
    </source>
</evidence>
<proteinExistence type="predicted"/>
<gene>
    <name evidence="2" type="ORF">HRI_003582200</name>
</gene>
<reference evidence="2" key="1">
    <citation type="submission" date="2023-05" db="EMBL/GenBank/DDBJ databases">
        <title>Genome and transcriptome analyses reveal genes involved in the formation of fine ridges on petal epidermal cells in Hibiscus trionum.</title>
        <authorList>
            <person name="Koshimizu S."/>
            <person name="Masuda S."/>
            <person name="Ishii T."/>
            <person name="Shirasu K."/>
            <person name="Hoshino A."/>
            <person name="Arita M."/>
        </authorList>
    </citation>
    <scope>NUCLEOTIDE SEQUENCE</scope>
    <source>
        <strain evidence="2">Hamamatsu line</strain>
    </source>
</reference>
<organism evidence="2 3">
    <name type="scientific">Hibiscus trionum</name>
    <name type="common">Flower of an hour</name>
    <dbReference type="NCBI Taxonomy" id="183268"/>
    <lineage>
        <taxon>Eukaryota</taxon>
        <taxon>Viridiplantae</taxon>
        <taxon>Streptophyta</taxon>
        <taxon>Embryophyta</taxon>
        <taxon>Tracheophyta</taxon>
        <taxon>Spermatophyta</taxon>
        <taxon>Magnoliopsida</taxon>
        <taxon>eudicotyledons</taxon>
        <taxon>Gunneridae</taxon>
        <taxon>Pentapetalae</taxon>
        <taxon>rosids</taxon>
        <taxon>malvids</taxon>
        <taxon>Malvales</taxon>
        <taxon>Malvaceae</taxon>
        <taxon>Malvoideae</taxon>
        <taxon>Hibiscus</taxon>
    </lineage>
</organism>
<comment type="caution">
    <text evidence="2">The sequence shown here is derived from an EMBL/GenBank/DDBJ whole genome shotgun (WGS) entry which is preliminary data.</text>
</comment>